<keyword evidence="1" id="KW-0472">Membrane</keyword>
<gene>
    <name evidence="2" type="ORF">EI427_02285</name>
</gene>
<dbReference type="OrthoDB" id="982096at2"/>
<dbReference type="Proteomes" id="UP000267268">
    <property type="component" value="Chromosome 1"/>
</dbReference>
<dbReference type="AlphaFoldDB" id="A0A3S9NYT3"/>
<keyword evidence="1" id="KW-0812">Transmembrane</keyword>
<organism evidence="2 3">
    <name type="scientific">Flammeovirga pectinis</name>
    <dbReference type="NCBI Taxonomy" id="2494373"/>
    <lineage>
        <taxon>Bacteria</taxon>
        <taxon>Pseudomonadati</taxon>
        <taxon>Bacteroidota</taxon>
        <taxon>Cytophagia</taxon>
        <taxon>Cytophagales</taxon>
        <taxon>Flammeovirgaceae</taxon>
        <taxon>Flammeovirga</taxon>
    </lineage>
</organism>
<dbReference type="RefSeq" id="WP_126611164.1">
    <property type="nucleotide sequence ID" value="NZ_CP034562.1"/>
</dbReference>
<feature type="transmembrane region" description="Helical" evidence="1">
    <location>
        <begin position="12"/>
        <end position="31"/>
    </location>
</feature>
<proteinExistence type="predicted"/>
<keyword evidence="3" id="KW-1185">Reference proteome</keyword>
<name>A0A3S9NYT3_9BACT</name>
<dbReference type="EMBL" id="CP034562">
    <property type="protein sequence ID" value="AZQ61084.1"/>
    <property type="molecule type" value="Genomic_DNA"/>
</dbReference>
<evidence type="ECO:0000313" key="3">
    <source>
        <dbReference type="Proteomes" id="UP000267268"/>
    </source>
</evidence>
<feature type="transmembrane region" description="Helical" evidence="1">
    <location>
        <begin position="37"/>
        <end position="61"/>
    </location>
</feature>
<keyword evidence="1" id="KW-1133">Transmembrane helix</keyword>
<evidence type="ECO:0000256" key="1">
    <source>
        <dbReference type="SAM" id="Phobius"/>
    </source>
</evidence>
<reference evidence="2 3" key="1">
    <citation type="submission" date="2018-12" db="EMBL/GenBank/DDBJ databases">
        <title>Flammeovirga pectinis sp. nov., isolated from the gut of the Korean scallop, Patinopecten yessoensis.</title>
        <authorList>
            <person name="Bae J.-W."/>
            <person name="Jeong Y.-S."/>
            <person name="Kang W."/>
        </authorList>
    </citation>
    <scope>NUCLEOTIDE SEQUENCE [LARGE SCALE GENOMIC DNA]</scope>
    <source>
        <strain evidence="2 3">L12M1</strain>
    </source>
</reference>
<accession>A0A3S9NYT3</accession>
<evidence type="ECO:0000313" key="2">
    <source>
        <dbReference type="EMBL" id="AZQ61084.1"/>
    </source>
</evidence>
<dbReference type="KEGG" id="fll:EI427_02285"/>
<sequence length="65" mass="7764">MTLKTIKREAKFFLFFVIGYLPVFFGIMYVIKEEPQSGYFFQGMIVAFIVTYITRSIYLIMKNME</sequence>
<protein>
    <submittedName>
        <fullName evidence="2">Uncharacterized protein</fullName>
    </submittedName>
</protein>